<dbReference type="OrthoDB" id="2382073at2759"/>
<evidence type="ECO:0000256" key="3">
    <source>
        <dbReference type="ARBA" id="ARBA00022679"/>
    </source>
</evidence>
<evidence type="ECO:0000256" key="1">
    <source>
        <dbReference type="ARBA" id="ARBA00001933"/>
    </source>
</evidence>
<evidence type="ECO:0000256" key="2">
    <source>
        <dbReference type="ARBA" id="ARBA00010008"/>
    </source>
</evidence>
<keyword evidence="3" id="KW-0808">Transferase</keyword>
<dbReference type="PANTHER" id="PTHR13693:SF77">
    <property type="entry name" value="8-AMINO-7-OXONONANOATE SYNTHASE"/>
    <property type="match status" value="1"/>
</dbReference>
<keyword evidence="4" id="KW-0663">Pyridoxal phosphate</keyword>
<dbReference type="InterPro" id="IPR004839">
    <property type="entry name" value="Aminotransferase_I/II_large"/>
</dbReference>
<dbReference type="PANTHER" id="PTHR13693">
    <property type="entry name" value="CLASS II AMINOTRANSFERASE/8-AMINO-7-OXONONANOATE SYNTHASE"/>
    <property type="match status" value="1"/>
</dbReference>
<evidence type="ECO:0000256" key="4">
    <source>
        <dbReference type="ARBA" id="ARBA00022898"/>
    </source>
</evidence>
<dbReference type="GO" id="GO:0016740">
    <property type="term" value="F:transferase activity"/>
    <property type="evidence" value="ECO:0007669"/>
    <property type="project" value="UniProtKB-KW"/>
</dbReference>
<feature type="domain" description="Aminotransferase class I/classII large" evidence="5">
    <location>
        <begin position="81"/>
        <end position="362"/>
    </location>
</feature>
<dbReference type="InterPro" id="IPR015422">
    <property type="entry name" value="PyrdxlP-dep_Trfase_small"/>
</dbReference>
<evidence type="ECO:0000313" key="6">
    <source>
        <dbReference type="EMBL" id="KAF9519678.1"/>
    </source>
</evidence>
<protein>
    <recommendedName>
        <fullName evidence="5">Aminotransferase class I/classII large domain-containing protein</fullName>
    </recommendedName>
</protein>
<sequence length="388" mass="42343">MAIGPLEQRVRDKLKSRQERNILRKLSSPSALVDFSSNDYLSLSKSPHLLDRFRSAISGTDEILGSGGSRLLDGTSHQHILLDSTKGDAIVYDSFIHASVHDGMRASRVGSDLRIPFRHSSPNILGSQRAIREGKSCVFIAVESLYSMDGDIAPLDDLFPMGNGHLVVDEAHATGIYGPNGRGVVSMLGLESRILVRLHTFGKALASNGAVIFTTPLIREYLINYARSLIYTTSLANYNIIAMRCSLEMLELGIASKLSARLLSLSEYLLTRLRVELSLVENSPVTLPPDPQCKQSPTAHLTSPIIPLLTRNALSLASYLQSKHFLARPIRHPTVPLGEERVRVCVHAGNTQAHVDGLLEAILQWAKKESSRTTEGLTGGVPTVGSRL</sequence>
<dbReference type="InterPro" id="IPR015424">
    <property type="entry name" value="PyrdxlP-dep_Trfase"/>
</dbReference>
<accession>A0A9P6B8I2</accession>
<dbReference type="SUPFAM" id="SSF53383">
    <property type="entry name" value="PLP-dependent transferases"/>
    <property type="match status" value="1"/>
</dbReference>
<keyword evidence="7" id="KW-1185">Reference proteome</keyword>
<dbReference type="Gene3D" id="3.90.1150.10">
    <property type="entry name" value="Aspartate Aminotransferase, domain 1"/>
    <property type="match status" value="1"/>
</dbReference>
<proteinExistence type="inferred from homology"/>
<dbReference type="InterPro" id="IPR015421">
    <property type="entry name" value="PyrdxlP-dep_Trfase_major"/>
</dbReference>
<dbReference type="Gene3D" id="3.40.640.10">
    <property type="entry name" value="Type I PLP-dependent aspartate aminotransferase-like (Major domain)"/>
    <property type="match status" value="1"/>
</dbReference>
<reference evidence="6" key="1">
    <citation type="journal article" date="2020" name="Nat. Commun.">
        <title>Large-scale genome sequencing of mycorrhizal fungi provides insights into the early evolution of symbiotic traits.</title>
        <authorList>
            <person name="Miyauchi S."/>
            <person name="Kiss E."/>
            <person name="Kuo A."/>
            <person name="Drula E."/>
            <person name="Kohler A."/>
            <person name="Sanchez-Garcia M."/>
            <person name="Morin E."/>
            <person name="Andreopoulos B."/>
            <person name="Barry K.W."/>
            <person name="Bonito G."/>
            <person name="Buee M."/>
            <person name="Carver A."/>
            <person name="Chen C."/>
            <person name="Cichocki N."/>
            <person name="Clum A."/>
            <person name="Culley D."/>
            <person name="Crous P.W."/>
            <person name="Fauchery L."/>
            <person name="Girlanda M."/>
            <person name="Hayes R.D."/>
            <person name="Keri Z."/>
            <person name="LaButti K."/>
            <person name="Lipzen A."/>
            <person name="Lombard V."/>
            <person name="Magnuson J."/>
            <person name="Maillard F."/>
            <person name="Murat C."/>
            <person name="Nolan M."/>
            <person name="Ohm R.A."/>
            <person name="Pangilinan J."/>
            <person name="Pereira M.F."/>
            <person name="Perotto S."/>
            <person name="Peter M."/>
            <person name="Pfister S."/>
            <person name="Riley R."/>
            <person name="Sitrit Y."/>
            <person name="Stielow J.B."/>
            <person name="Szollosi G."/>
            <person name="Zifcakova L."/>
            <person name="Stursova M."/>
            <person name="Spatafora J.W."/>
            <person name="Tedersoo L."/>
            <person name="Vaario L.M."/>
            <person name="Yamada A."/>
            <person name="Yan M."/>
            <person name="Wang P."/>
            <person name="Xu J."/>
            <person name="Bruns T."/>
            <person name="Baldrian P."/>
            <person name="Vilgalys R."/>
            <person name="Dunand C."/>
            <person name="Henrissat B."/>
            <person name="Grigoriev I.V."/>
            <person name="Hibbett D."/>
            <person name="Nagy L.G."/>
            <person name="Martin F.M."/>
        </authorList>
    </citation>
    <scope>NUCLEOTIDE SEQUENCE</scope>
    <source>
        <strain evidence="6">UP504</strain>
    </source>
</reference>
<dbReference type="Proteomes" id="UP000886523">
    <property type="component" value="Unassembled WGS sequence"/>
</dbReference>
<dbReference type="GO" id="GO:0009102">
    <property type="term" value="P:biotin biosynthetic process"/>
    <property type="evidence" value="ECO:0007669"/>
    <property type="project" value="TreeGrafter"/>
</dbReference>
<comment type="caution">
    <text evidence="6">The sequence shown here is derived from an EMBL/GenBank/DDBJ whole genome shotgun (WGS) entry which is preliminary data.</text>
</comment>
<evidence type="ECO:0000259" key="5">
    <source>
        <dbReference type="Pfam" id="PF00155"/>
    </source>
</evidence>
<dbReference type="InterPro" id="IPR050087">
    <property type="entry name" value="AON_synthase_class-II"/>
</dbReference>
<evidence type="ECO:0000313" key="7">
    <source>
        <dbReference type="Proteomes" id="UP000886523"/>
    </source>
</evidence>
<organism evidence="6 7">
    <name type="scientific">Hydnum rufescens UP504</name>
    <dbReference type="NCBI Taxonomy" id="1448309"/>
    <lineage>
        <taxon>Eukaryota</taxon>
        <taxon>Fungi</taxon>
        <taxon>Dikarya</taxon>
        <taxon>Basidiomycota</taxon>
        <taxon>Agaricomycotina</taxon>
        <taxon>Agaricomycetes</taxon>
        <taxon>Cantharellales</taxon>
        <taxon>Hydnaceae</taxon>
        <taxon>Hydnum</taxon>
    </lineage>
</organism>
<dbReference type="AlphaFoldDB" id="A0A9P6B8I2"/>
<comment type="cofactor">
    <cofactor evidence="1">
        <name>pyridoxal 5'-phosphate</name>
        <dbReference type="ChEBI" id="CHEBI:597326"/>
    </cofactor>
</comment>
<comment type="similarity">
    <text evidence="2">Belongs to the class-II pyridoxal-phosphate-dependent aminotransferase family. BioF subfamily.</text>
</comment>
<gene>
    <name evidence="6" type="ORF">BS47DRAFT_1336772</name>
</gene>
<dbReference type="GO" id="GO:0030170">
    <property type="term" value="F:pyridoxal phosphate binding"/>
    <property type="evidence" value="ECO:0007669"/>
    <property type="project" value="InterPro"/>
</dbReference>
<name>A0A9P6B8I2_9AGAM</name>
<dbReference type="EMBL" id="MU128916">
    <property type="protein sequence ID" value="KAF9519678.1"/>
    <property type="molecule type" value="Genomic_DNA"/>
</dbReference>
<dbReference type="Pfam" id="PF00155">
    <property type="entry name" value="Aminotran_1_2"/>
    <property type="match status" value="1"/>
</dbReference>